<dbReference type="CDD" id="cd23763">
    <property type="entry name" value="ASKHA_ATPase_ROK"/>
    <property type="match status" value="1"/>
</dbReference>
<accession>A0A1G9YQ01</accession>
<dbReference type="EMBL" id="FNGV01000025">
    <property type="protein sequence ID" value="SDN11110.1"/>
    <property type="molecule type" value="Genomic_DNA"/>
</dbReference>
<evidence type="ECO:0000256" key="1">
    <source>
        <dbReference type="ARBA" id="ARBA00006479"/>
    </source>
</evidence>
<dbReference type="PANTHER" id="PTHR18964:SF149">
    <property type="entry name" value="BIFUNCTIONAL UDP-N-ACETYLGLUCOSAMINE 2-EPIMERASE_N-ACETYLMANNOSAMINE KINASE"/>
    <property type="match status" value="1"/>
</dbReference>
<name>A0A1G9YQ01_9FLAO</name>
<dbReference type="InterPro" id="IPR043129">
    <property type="entry name" value="ATPase_NBD"/>
</dbReference>
<comment type="similarity">
    <text evidence="1">Belongs to the ROK (NagC/XylR) family.</text>
</comment>
<organism evidence="2 3">
    <name type="scientific">Kriegella aquimaris</name>
    <dbReference type="NCBI Taxonomy" id="192904"/>
    <lineage>
        <taxon>Bacteria</taxon>
        <taxon>Pseudomonadati</taxon>
        <taxon>Bacteroidota</taxon>
        <taxon>Flavobacteriia</taxon>
        <taxon>Flavobacteriales</taxon>
        <taxon>Flavobacteriaceae</taxon>
        <taxon>Kriegella</taxon>
    </lineage>
</organism>
<dbReference type="Proteomes" id="UP000199440">
    <property type="component" value="Unassembled WGS sequence"/>
</dbReference>
<keyword evidence="2" id="KW-0808">Transferase</keyword>
<dbReference type="SUPFAM" id="SSF53067">
    <property type="entry name" value="Actin-like ATPase domain"/>
    <property type="match status" value="1"/>
</dbReference>
<dbReference type="InterPro" id="IPR000600">
    <property type="entry name" value="ROK"/>
</dbReference>
<reference evidence="2 3" key="1">
    <citation type="submission" date="2016-10" db="EMBL/GenBank/DDBJ databases">
        <authorList>
            <person name="de Groot N.N."/>
        </authorList>
    </citation>
    <scope>NUCLEOTIDE SEQUENCE [LARGE SCALE GENOMIC DNA]</scope>
    <source>
        <strain evidence="2 3">DSM 19886</strain>
    </source>
</reference>
<evidence type="ECO:0000313" key="2">
    <source>
        <dbReference type="EMBL" id="SDN11110.1"/>
    </source>
</evidence>
<dbReference type="Gene3D" id="3.30.420.40">
    <property type="match status" value="2"/>
</dbReference>
<dbReference type="Pfam" id="PF00480">
    <property type="entry name" value="ROK"/>
    <property type="match status" value="1"/>
</dbReference>
<dbReference type="GO" id="GO:0016301">
    <property type="term" value="F:kinase activity"/>
    <property type="evidence" value="ECO:0007669"/>
    <property type="project" value="UniProtKB-KW"/>
</dbReference>
<dbReference type="AlphaFoldDB" id="A0A1G9YQ01"/>
<protein>
    <submittedName>
        <fullName evidence="2">Glucokinase</fullName>
    </submittedName>
</protein>
<dbReference type="STRING" id="192904.SAMN04488514_1259"/>
<keyword evidence="3" id="KW-1185">Reference proteome</keyword>
<proteinExistence type="inferred from homology"/>
<evidence type="ECO:0000313" key="3">
    <source>
        <dbReference type="Proteomes" id="UP000199440"/>
    </source>
</evidence>
<keyword evidence="2" id="KW-0418">Kinase</keyword>
<gene>
    <name evidence="2" type="ORF">SAMN04488514_1259</name>
</gene>
<sequence length="307" mass="33963">MTAQWAIGVDVGGSHVTSSAVDIVELKIIEGTTYTVKVDNKASKEDILKNWSKAINQSIESSGIHDKIKIGFAMPGPFNYKTGLAMFVGNNKKYESLYNVSIPNEFQKYLKSFKSDYRFINDATAFGVGVASMGMAKDHSKVVAITLGTGFGSAFIKNGVPQVNSEDVPMGGFMWDKPYKNALGDDYFSTRWCIKRYKEISGVEATGVREIAEANNDNSRKLFIEFGSNMAEFILPFLKKYQPDLIVLGGNVSKASNFFLPALKCKIQDEGIHVGFEISDVLEEAAIIGSAKLYDSHFWEQTQNTIY</sequence>
<dbReference type="PANTHER" id="PTHR18964">
    <property type="entry name" value="ROK (REPRESSOR, ORF, KINASE) FAMILY"/>
    <property type="match status" value="1"/>
</dbReference>